<gene>
    <name evidence="1" type="ORF">SPAPADRAFT_61333</name>
</gene>
<dbReference type="GO" id="GO:0032511">
    <property type="term" value="P:late endosome to vacuole transport via multivesicular body sorting pathway"/>
    <property type="evidence" value="ECO:0007669"/>
    <property type="project" value="EnsemblFungi"/>
</dbReference>
<dbReference type="KEGG" id="spaa:SPAPADRAFT_61333"/>
<dbReference type="InParanoid" id="G3APT0"/>
<dbReference type="GO" id="GO:0006623">
    <property type="term" value="P:protein targeting to vacuole"/>
    <property type="evidence" value="ECO:0007669"/>
    <property type="project" value="EnsemblFungi"/>
</dbReference>
<dbReference type="OMA" id="QQITMVM"/>
<organism evidence="2">
    <name type="scientific">Spathaspora passalidarum (strain NRRL Y-27907 / 11-Y1)</name>
    <dbReference type="NCBI Taxonomy" id="619300"/>
    <lineage>
        <taxon>Eukaryota</taxon>
        <taxon>Fungi</taxon>
        <taxon>Dikarya</taxon>
        <taxon>Ascomycota</taxon>
        <taxon>Saccharomycotina</taxon>
        <taxon>Pichiomycetes</taxon>
        <taxon>Debaryomycetaceae</taxon>
        <taxon>Spathaspora</taxon>
    </lineage>
</organism>
<accession>G3APT0</accession>
<evidence type="ECO:0000313" key="2">
    <source>
        <dbReference type="Proteomes" id="UP000000709"/>
    </source>
</evidence>
<dbReference type="RefSeq" id="XP_007375527.1">
    <property type="nucleotide sequence ID" value="XM_007375465.1"/>
</dbReference>
<dbReference type="HOGENOM" id="CLU_080826_0_0_1"/>
<dbReference type="PANTHER" id="PTHR10476">
    <property type="entry name" value="CHARGED MULTIVESICULAR BODY PROTEIN"/>
    <property type="match status" value="1"/>
</dbReference>
<dbReference type="GeneID" id="18873845"/>
<dbReference type="InterPro" id="IPR005024">
    <property type="entry name" value="Snf7_fam"/>
</dbReference>
<dbReference type="eggNOG" id="KOG3232">
    <property type="taxonomic scope" value="Eukaryota"/>
</dbReference>
<name>G3APT0_SPAPN</name>
<dbReference type="OrthoDB" id="10266568at2759"/>
<keyword evidence="2" id="KW-1185">Reference proteome</keyword>
<dbReference type="Gene3D" id="6.10.140.1230">
    <property type="match status" value="1"/>
</dbReference>
<dbReference type="AlphaFoldDB" id="G3APT0"/>
<reference evidence="1 2" key="1">
    <citation type="journal article" date="2011" name="Proc. Natl. Acad. Sci. U.S.A.">
        <title>Comparative genomics of xylose-fermenting fungi for enhanced biofuel production.</title>
        <authorList>
            <person name="Wohlbach D.J."/>
            <person name="Kuo A."/>
            <person name="Sato T.K."/>
            <person name="Potts K.M."/>
            <person name="Salamov A.A."/>
            <person name="LaButti K.M."/>
            <person name="Sun H."/>
            <person name="Clum A."/>
            <person name="Pangilinan J.L."/>
            <person name="Lindquist E.A."/>
            <person name="Lucas S."/>
            <person name="Lapidus A."/>
            <person name="Jin M."/>
            <person name="Gunawan C."/>
            <person name="Balan V."/>
            <person name="Dale B.E."/>
            <person name="Jeffries T.W."/>
            <person name="Zinkel R."/>
            <person name="Barry K.W."/>
            <person name="Grigoriev I.V."/>
            <person name="Gasch A.P."/>
        </authorList>
    </citation>
    <scope>NUCLEOTIDE SEQUENCE [LARGE SCALE GENOMIC DNA]</scope>
    <source>
        <strain evidence="2">NRRL Y-27907 / 11-Y1</strain>
    </source>
</reference>
<dbReference type="Proteomes" id="UP000000709">
    <property type="component" value="Unassembled WGS sequence"/>
</dbReference>
<dbReference type="Pfam" id="PF03357">
    <property type="entry name" value="Snf7"/>
    <property type="match status" value="1"/>
</dbReference>
<evidence type="ECO:0000313" key="1">
    <source>
        <dbReference type="EMBL" id="EGW32251.1"/>
    </source>
</evidence>
<dbReference type="FunCoup" id="G3APT0">
    <property type="interactions" value="703"/>
</dbReference>
<sequence length="200" mass="22277">MSGLEQSLFQLKFTSKQLSRQAAKAAKEETQEKAKIKKALVQGNNDIAQLYAQNAIRKANERVNLLRLASRIDAVASRVQTAVTMRSVTGNMGQVIRGMDKALQTMNLERISLVMDKFETQFEDLDASTNYYEATTNNVNALTTPQDQVDELLSQVADEAGIEMKQGLNETQVEINAPVANTVSEEKEDKLAERLRALRN</sequence>
<dbReference type="GO" id="GO:1904902">
    <property type="term" value="P:ESCRT III complex assembly"/>
    <property type="evidence" value="ECO:0007669"/>
    <property type="project" value="EnsemblFungi"/>
</dbReference>
<dbReference type="STRING" id="619300.G3APT0"/>
<dbReference type="EMBL" id="GL996502">
    <property type="protein sequence ID" value="EGW32251.1"/>
    <property type="molecule type" value="Genomic_DNA"/>
</dbReference>
<proteinExistence type="predicted"/>
<dbReference type="GO" id="GO:0005770">
    <property type="term" value="C:late endosome"/>
    <property type="evidence" value="ECO:0007669"/>
    <property type="project" value="EnsemblFungi"/>
</dbReference>
<protein>
    <submittedName>
        <fullName evidence="1">Vacuolar protein sorting protein 46</fullName>
    </submittedName>
</protein>